<comment type="caution">
    <text evidence="8">The sequence shown here is derived from an EMBL/GenBank/DDBJ whole genome shotgun (WGS) entry which is preliminary data.</text>
</comment>
<evidence type="ECO:0000256" key="1">
    <source>
        <dbReference type="ARBA" id="ARBA00004418"/>
    </source>
</evidence>
<dbReference type="STRING" id="991.IW20_18495"/>
<dbReference type="InterPro" id="IPR054646">
    <property type="entry name" value="HepC"/>
</dbReference>
<evidence type="ECO:0000256" key="5">
    <source>
        <dbReference type="SAM" id="SignalP"/>
    </source>
</evidence>
<reference evidence="8 10" key="1">
    <citation type="submission" date="2014-07" db="EMBL/GenBank/DDBJ databases">
        <title>Genome of Flavobacterium hydatis DSM 2063.</title>
        <authorList>
            <person name="Pipes S.E."/>
            <person name="Stropko S.J."/>
            <person name="Newman J.D."/>
        </authorList>
    </citation>
    <scope>NUCLEOTIDE SEQUENCE [LARGE SCALE GENOMIC DNA]</scope>
    <source>
        <strain evidence="8 10">DSM 2063</strain>
    </source>
</reference>
<evidence type="ECO:0000259" key="6">
    <source>
        <dbReference type="Pfam" id="PF07940"/>
    </source>
</evidence>
<reference evidence="9 11" key="2">
    <citation type="submission" date="2016-11" db="EMBL/GenBank/DDBJ databases">
        <title>Whole genomes of Flavobacteriaceae.</title>
        <authorList>
            <person name="Stine C."/>
            <person name="Li C."/>
            <person name="Tadesse D."/>
        </authorList>
    </citation>
    <scope>NUCLEOTIDE SEQUENCE [LARGE SCALE GENOMIC DNA]</scope>
    <source>
        <strain evidence="9 11">ATCC 29551</strain>
    </source>
</reference>
<evidence type="ECO:0000256" key="2">
    <source>
        <dbReference type="ARBA" id="ARBA00022729"/>
    </source>
</evidence>
<organism evidence="8 10">
    <name type="scientific">Flavobacterium hydatis</name>
    <name type="common">Cytophaga aquatilis</name>
    <dbReference type="NCBI Taxonomy" id="991"/>
    <lineage>
        <taxon>Bacteria</taxon>
        <taxon>Pseudomonadati</taxon>
        <taxon>Bacteroidota</taxon>
        <taxon>Flavobacteriia</taxon>
        <taxon>Flavobacteriales</taxon>
        <taxon>Flavobacteriaceae</taxon>
        <taxon>Flavobacterium</taxon>
    </lineage>
</organism>
<evidence type="ECO:0000313" key="11">
    <source>
        <dbReference type="Proteomes" id="UP000198424"/>
    </source>
</evidence>
<sequence>MNIKKNIFLLALILLLIQNNFAQEVKINQSSFKNINLDSKGLEKVKSLVASKKYEDAAAALLKYYRTRTGVTHLDFNRADKEKLVGKKVNDNTLELANDILSHKFKPHKGYPAYDYGKDINWQYRPVQDQLLSTFLHRTAFWESLGIVYTSTGDEKYAQEWVLEVRDWIKKNKQGAYPDDKDYAWKAFVVSFRLNHWSGYFNMFLDSSNFTPAFLMEFLNSYNEQASYVMANYTDIGNHRLYEALHLMYAGSTFPELKNATAWRKSGIDVLNEEIKKQVLPDGVQFELSPSYHIGSIKIFLDGLQIAQLNGAENEFPESYRNLVEKMILVVGKYSFPDYTFPLFGNSFLTNKSLMLKNYEKWAKAFPQNEQIKYYATDGKSGKKPNYLSSGLPNAGFYAFRNAWDSTATVMQIKVGPPASFHSHPDNGNFVLWVKGRDFTPDSGSFVYANVGNQENPKRDWYRSTKAHQTLTIDNKNIINDAKVTKWQPEGNVQLLSYINPSYKDLDHQRSFLFIDKTFFIIIDRAIGSATGNLGIHYNLKEDSKATANTTNNSVTTNYSDGNNLLIQVLDKDKVSLKEEPSFVSYLYQKESARPAFAFEKNKGDNTTQGFISILYPYNGNTAPVVKIIENATHNLSKGIIDITLTIDNKISHIKENLNF</sequence>
<keyword evidence="2 5" id="KW-0732">Signal</keyword>
<dbReference type="PANTHER" id="PTHR39210">
    <property type="entry name" value="HEPARIN-SULFATE LYASE"/>
    <property type="match status" value="1"/>
</dbReference>
<dbReference type="InterPro" id="IPR008929">
    <property type="entry name" value="Chondroitin_lyas"/>
</dbReference>
<feature type="domain" description="Heparinase II/III-like C-terminal" evidence="6">
    <location>
        <begin position="389"/>
        <end position="589"/>
    </location>
</feature>
<evidence type="ECO:0000259" key="7">
    <source>
        <dbReference type="Pfam" id="PF16889"/>
    </source>
</evidence>
<dbReference type="RefSeq" id="WP_051885900.1">
    <property type="nucleotide sequence ID" value="NZ_JBEWQG010000034.1"/>
</dbReference>
<dbReference type="PANTHER" id="PTHR39210:SF1">
    <property type="entry name" value="HEPARIN-SULFATE LYASE"/>
    <property type="match status" value="1"/>
</dbReference>
<feature type="signal peptide" evidence="5">
    <location>
        <begin position="1"/>
        <end position="22"/>
    </location>
</feature>
<dbReference type="AlphaFoldDB" id="A0A086A7B3"/>
<comment type="subcellular location">
    <subcellularLocation>
        <location evidence="1">Periplasm</location>
    </subcellularLocation>
</comment>
<proteinExistence type="predicted"/>
<keyword evidence="11" id="KW-1185">Reference proteome</keyword>
<dbReference type="SUPFAM" id="SSF48230">
    <property type="entry name" value="Chondroitin AC/alginate lyase"/>
    <property type="match status" value="1"/>
</dbReference>
<dbReference type="InterPro" id="IPR012480">
    <property type="entry name" value="Hepar_II_III_C"/>
</dbReference>
<dbReference type="InterPro" id="IPR031680">
    <property type="entry name" value="Hepar_II_III_N"/>
</dbReference>
<dbReference type="OrthoDB" id="7335480at2"/>
<dbReference type="Proteomes" id="UP000198424">
    <property type="component" value="Unassembled WGS sequence"/>
</dbReference>
<dbReference type="EMBL" id="MUGY01000043">
    <property type="protein sequence ID" value="OXA86808.1"/>
    <property type="molecule type" value="Genomic_DNA"/>
</dbReference>
<protein>
    <submittedName>
        <fullName evidence="8">Heparinase</fullName>
    </submittedName>
</protein>
<accession>A0A086A7B3</accession>
<dbReference type="GO" id="GO:0016829">
    <property type="term" value="F:lyase activity"/>
    <property type="evidence" value="ECO:0007669"/>
    <property type="project" value="UniProtKB-KW"/>
</dbReference>
<gene>
    <name evidence="9" type="ORF">B0A62_23350</name>
    <name evidence="8" type="ORF">IW20_18495</name>
</gene>
<evidence type="ECO:0000256" key="3">
    <source>
        <dbReference type="ARBA" id="ARBA00022764"/>
    </source>
</evidence>
<feature type="chain" id="PRO_5001802354" evidence="5">
    <location>
        <begin position="23"/>
        <end position="660"/>
    </location>
</feature>
<keyword evidence="3" id="KW-0574">Periplasm</keyword>
<feature type="domain" description="Heparin-sulfate lyase N-terminal" evidence="7">
    <location>
        <begin position="32"/>
        <end position="374"/>
    </location>
</feature>
<dbReference type="Pfam" id="PF07940">
    <property type="entry name" value="Hepar_II_III_C"/>
    <property type="match status" value="1"/>
</dbReference>
<dbReference type="Pfam" id="PF16889">
    <property type="entry name" value="Hepar_II_III_N"/>
    <property type="match status" value="1"/>
</dbReference>
<dbReference type="NCBIfam" id="NF045573">
    <property type="entry name" value="Hepsulflyase_CFB"/>
    <property type="match status" value="1"/>
</dbReference>
<keyword evidence="4" id="KW-0456">Lyase</keyword>
<dbReference type="eggNOG" id="COG5434">
    <property type="taxonomic scope" value="Bacteria"/>
</dbReference>
<dbReference type="EMBL" id="JPRM01000031">
    <property type="protein sequence ID" value="KFF12577.1"/>
    <property type="molecule type" value="Genomic_DNA"/>
</dbReference>
<evidence type="ECO:0000256" key="4">
    <source>
        <dbReference type="ARBA" id="ARBA00023239"/>
    </source>
</evidence>
<name>A0A086A7B3_FLAHY</name>
<dbReference type="Gene3D" id="2.70.98.70">
    <property type="match status" value="1"/>
</dbReference>
<evidence type="ECO:0000313" key="8">
    <source>
        <dbReference type="EMBL" id="KFF12577.1"/>
    </source>
</evidence>
<evidence type="ECO:0000313" key="10">
    <source>
        <dbReference type="Proteomes" id="UP000028712"/>
    </source>
</evidence>
<evidence type="ECO:0000313" key="9">
    <source>
        <dbReference type="EMBL" id="OXA86808.1"/>
    </source>
</evidence>
<dbReference type="Gene3D" id="1.50.10.100">
    <property type="entry name" value="Chondroitin AC/alginate lyase"/>
    <property type="match status" value="1"/>
</dbReference>
<dbReference type="GO" id="GO:0042597">
    <property type="term" value="C:periplasmic space"/>
    <property type="evidence" value="ECO:0007669"/>
    <property type="project" value="UniProtKB-SubCell"/>
</dbReference>
<dbReference type="Proteomes" id="UP000028712">
    <property type="component" value="Unassembled WGS sequence"/>
</dbReference>